<feature type="region of interest" description="Disordered" evidence="1">
    <location>
        <begin position="38"/>
        <end position="65"/>
    </location>
</feature>
<dbReference type="EMBL" id="JBHFFA010000001">
    <property type="protein sequence ID" value="KAL2650289.1"/>
    <property type="molecule type" value="Genomic_DNA"/>
</dbReference>
<keyword evidence="3" id="KW-1185">Reference proteome</keyword>
<name>A0ABD1ZJ88_9MARC</name>
<dbReference type="AlphaFoldDB" id="A0ABD1ZJ88"/>
<accession>A0ABD1ZJ88</accession>
<feature type="compositionally biased region" description="Basic and acidic residues" evidence="1">
    <location>
        <begin position="45"/>
        <end position="65"/>
    </location>
</feature>
<evidence type="ECO:0000313" key="3">
    <source>
        <dbReference type="Proteomes" id="UP001605036"/>
    </source>
</evidence>
<protein>
    <submittedName>
        <fullName evidence="2">Uncharacterized protein</fullName>
    </submittedName>
</protein>
<proteinExistence type="predicted"/>
<dbReference type="Proteomes" id="UP001605036">
    <property type="component" value="Unassembled WGS sequence"/>
</dbReference>
<sequence length="104" mass="11663">MEHSHHVHLACGIETGETKLRTIEKHHVPRPAAAGFNFSQSCGTRPDRPWSQKWNERRAEDSRRGAQENGCLMVPLGIKFLRVCGEFSLLIFAAAFEMKVDGSS</sequence>
<comment type="caution">
    <text evidence="2">The sequence shown here is derived from an EMBL/GenBank/DDBJ whole genome shotgun (WGS) entry which is preliminary data.</text>
</comment>
<reference evidence="2 3" key="1">
    <citation type="submission" date="2024-09" db="EMBL/GenBank/DDBJ databases">
        <title>Chromosome-scale assembly of Riccia fluitans.</title>
        <authorList>
            <person name="Paukszto L."/>
            <person name="Sawicki J."/>
            <person name="Karawczyk K."/>
            <person name="Piernik-Szablinska J."/>
            <person name="Szczecinska M."/>
            <person name="Mazdziarz M."/>
        </authorList>
    </citation>
    <scope>NUCLEOTIDE SEQUENCE [LARGE SCALE GENOMIC DNA]</scope>
    <source>
        <strain evidence="2">Rf_01</strain>
        <tissue evidence="2">Aerial parts of the thallus</tissue>
    </source>
</reference>
<evidence type="ECO:0000313" key="2">
    <source>
        <dbReference type="EMBL" id="KAL2650289.1"/>
    </source>
</evidence>
<gene>
    <name evidence="2" type="ORF">R1flu_018417</name>
</gene>
<organism evidence="2 3">
    <name type="scientific">Riccia fluitans</name>
    <dbReference type="NCBI Taxonomy" id="41844"/>
    <lineage>
        <taxon>Eukaryota</taxon>
        <taxon>Viridiplantae</taxon>
        <taxon>Streptophyta</taxon>
        <taxon>Embryophyta</taxon>
        <taxon>Marchantiophyta</taxon>
        <taxon>Marchantiopsida</taxon>
        <taxon>Marchantiidae</taxon>
        <taxon>Marchantiales</taxon>
        <taxon>Ricciaceae</taxon>
        <taxon>Riccia</taxon>
    </lineage>
</organism>
<evidence type="ECO:0000256" key="1">
    <source>
        <dbReference type="SAM" id="MobiDB-lite"/>
    </source>
</evidence>